<dbReference type="Pfam" id="PF02424">
    <property type="entry name" value="ApbE"/>
    <property type="match status" value="1"/>
</dbReference>
<evidence type="ECO:0000256" key="2">
    <source>
        <dbReference type="ARBA" id="ARBA00008282"/>
    </source>
</evidence>
<dbReference type="InterPro" id="IPR003374">
    <property type="entry name" value="ApbE-like_sf"/>
</dbReference>
<gene>
    <name evidence="13" type="primary">apbE</name>
    <name evidence="13" type="ORF">Maes01_00044</name>
</gene>
<keyword evidence="7 12" id="KW-0479">Metal-binding</keyword>
<dbReference type="PANTHER" id="PTHR30040:SF2">
    <property type="entry name" value="FAD:PROTEIN FMN TRANSFERASE"/>
    <property type="match status" value="1"/>
</dbReference>
<dbReference type="GO" id="GO:0016740">
    <property type="term" value="F:transferase activity"/>
    <property type="evidence" value="ECO:0007669"/>
    <property type="project" value="UniProtKB-KW"/>
</dbReference>
<dbReference type="PIRSF" id="PIRSF006268">
    <property type="entry name" value="ApbE"/>
    <property type="match status" value="1"/>
</dbReference>
<evidence type="ECO:0000256" key="9">
    <source>
        <dbReference type="ARBA" id="ARBA00022842"/>
    </source>
</evidence>
<evidence type="ECO:0000256" key="8">
    <source>
        <dbReference type="ARBA" id="ARBA00022827"/>
    </source>
</evidence>
<dbReference type="EMBL" id="BAABRT010000001">
    <property type="protein sequence ID" value="GAA5523499.1"/>
    <property type="molecule type" value="Genomic_DNA"/>
</dbReference>
<comment type="catalytic activity">
    <reaction evidence="11 12">
        <text>L-threonyl-[protein] + FAD = FMN-L-threonyl-[protein] + AMP + H(+)</text>
        <dbReference type="Rhea" id="RHEA:36847"/>
        <dbReference type="Rhea" id="RHEA-COMP:11060"/>
        <dbReference type="Rhea" id="RHEA-COMP:11061"/>
        <dbReference type="ChEBI" id="CHEBI:15378"/>
        <dbReference type="ChEBI" id="CHEBI:30013"/>
        <dbReference type="ChEBI" id="CHEBI:57692"/>
        <dbReference type="ChEBI" id="CHEBI:74257"/>
        <dbReference type="ChEBI" id="CHEBI:456215"/>
        <dbReference type="EC" id="2.7.1.180"/>
    </reaction>
</comment>
<dbReference type="InterPro" id="IPR024932">
    <property type="entry name" value="ApbE"/>
</dbReference>
<keyword evidence="14" id="KW-1185">Reference proteome</keyword>
<sequence>MTSLLDSKRVPTTTKTGPVSRALFLFFGLLFFIFTSACTPREDVWRLSGPTMGTRYHITVVNPSASVSEEALQQAIEAELAAVNREMSTYIADSELMLFNRGAVGEALPVSKHLADVVALSLDIYRRSGGAFDITVGPLVNLWGFGPQAQPETIPGDDELAGLLQVLGSDALQLTRKPDRLMRQRAVELDLSAIAKGHGVDRVAALLESRGIGNYLVEIGGELRTLGVNPSGGKWRIGIEKPVAAGSVVQIPVEISGYAMATSGDYRNYYERDGVRYAHSIDPRNGRPLRHRLASVTVIADSCAEADGLATAFNVLGAEAALEWAEREGIAVYMLVKTDNGFEPVASSAFQPFLERSKK</sequence>
<keyword evidence="5 12" id="KW-0285">Flavoprotein</keyword>
<keyword evidence="9 12" id="KW-0460">Magnesium</keyword>
<dbReference type="Proteomes" id="UP001408594">
    <property type="component" value="Unassembled WGS sequence"/>
</dbReference>
<evidence type="ECO:0000256" key="11">
    <source>
        <dbReference type="ARBA" id="ARBA00048540"/>
    </source>
</evidence>
<evidence type="ECO:0000256" key="5">
    <source>
        <dbReference type="ARBA" id="ARBA00022630"/>
    </source>
</evidence>
<comment type="cofactor">
    <cofactor evidence="1">
        <name>Mg(2+)</name>
        <dbReference type="ChEBI" id="CHEBI:18420"/>
    </cofactor>
</comment>
<evidence type="ECO:0000256" key="10">
    <source>
        <dbReference type="ARBA" id="ARBA00031306"/>
    </source>
</evidence>
<dbReference type="EC" id="2.7.1.180" evidence="3 12"/>
<dbReference type="PANTHER" id="PTHR30040">
    <property type="entry name" value="THIAMINE BIOSYNTHESIS LIPOPROTEIN APBE"/>
    <property type="match status" value="1"/>
</dbReference>
<proteinExistence type="inferred from homology"/>
<comment type="caution">
    <text evidence="13">The sequence shown here is derived from an EMBL/GenBank/DDBJ whole genome shotgun (WGS) entry which is preliminary data.</text>
</comment>
<evidence type="ECO:0000256" key="4">
    <source>
        <dbReference type="ARBA" id="ARBA00016337"/>
    </source>
</evidence>
<organism evidence="13 14">
    <name type="scientific">Microbulbifer aestuariivivens</name>
    <dbReference type="NCBI Taxonomy" id="1908308"/>
    <lineage>
        <taxon>Bacteria</taxon>
        <taxon>Pseudomonadati</taxon>
        <taxon>Pseudomonadota</taxon>
        <taxon>Gammaproteobacteria</taxon>
        <taxon>Cellvibrionales</taxon>
        <taxon>Microbulbiferaceae</taxon>
        <taxon>Microbulbifer</taxon>
    </lineage>
</organism>
<evidence type="ECO:0000256" key="3">
    <source>
        <dbReference type="ARBA" id="ARBA00011955"/>
    </source>
</evidence>
<dbReference type="SUPFAM" id="SSF143631">
    <property type="entry name" value="ApbE-like"/>
    <property type="match status" value="1"/>
</dbReference>
<evidence type="ECO:0000256" key="12">
    <source>
        <dbReference type="PIRNR" id="PIRNR006268"/>
    </source>
</evidence>
<evidence type="ECO:0000313" key="14">
    <source>
        <dbReference type="Proteomes" id="UP001408594"/>
    </source>
</evidence>
<reference evidence="13 14" key="1">
    <citation type="submission" date="2024-02" db="EMBL/GenBank/DDBJ databases">
        <title>Microbulbifer aestuariivivens NBRC 112533.</title>
        <authorList>
            <person name="Ichikawa N."/>
            <person name="Katano-Makiyama Y."/>
            <person name="Hidaka K."/>
        </authorList>
    </citation>
    <scope>NUCLEOTIDE SEQUENCE [LARGE SCALE GENOMIC DNA]</scope>
    <source>
        <strain evidence="13 14">NBRC 112533</strain>
    </source>
</reference>
<comment type="similarity">
    <text evidence="2 12">Belongs to the ApbE family.</text>
</comment>
<evidence type="ECO:0000256" key="1">
    <source>
        <dbReference type="ARBA" id="ARBA00001946"/>
    </source>
</evidence>
<evidence type="ECO:0000256" key="7">
    <source>
        <dbReference type="ARBA" id="ARBA00022723"/>
    </source>
</evidence>
<evidence type="ECO:0000313" key="13">
    <source>
        <dbReference type="EMBL" id="GAA5523499.1"/>
    </source>
</evidence>
<name>A0ABP9WK72_9GAMM</name>
<dbReference type="Gene3D" id="3.10.520.10">
    <property type="entry name" value="ApbE-like domains"/>
    <property type="match status" value="1"/>
</dbReference>
<keyword evidence="8 12" id="KW-0274">FAD</keyword>
<protein>
    <recommendedName>
        <fullName evidence="4 12">FAD:protein FMN transferase</fullName>
        <ecNumber evidence="3 12">2.7.1.180</ecNumber>
    </recommendedName>
    <alternativeName>
        <fullName evidence="10 12">Flavin transferase</fullName>
    </alternativeName>
</protein>
<keyword evidence="6 12" id="KW-0808">Transferase</keyword>
<accession>A0ABP9WK72</accession>
<evidence type="ECO:0000256" key="6">
    <source>
        <dbReference type="ARBA" id="ARBA00022679"/>
    </source>
</evidence>